<organism evidence="1 2">
    <name type="scientific">Paracoccus saliphilus</name>
    <dbReference type="NCBI Taxonomy" id="405559"/>
    <lineage>
        <taxon>Bacteria</taxon>
        <taxon>Pseudomonadati</taxon>
        <taxon>Pseudomonadota</taxon>
        <taxon>Alphaproteobacteria</taxon>
        <taxon>Rhodobacterales</taxon>
        <taxon>Paracoccaceae</taxon>
        <taxon>Paracoccus</taxon>
    </lineage>
</organism>
<name>A0AA45W5W0_9RHOB</name>
<reference evidence="1 2" key="1">
    <citation type="submission" date="2017-01" db="EMBL/GenBank/DDBJ databases">
        <authorList>
            <person name="Varghese N."/>
            <person name="Submissions S."/>
        </authorList>
    </citation>
    <scope>NUCLEOTIDE SEQUENCE [LARGE SCALE GENOMIC DNA]</scope>
    <source>
        <strain evidence="1 2">DSM 18447</strain>
    </source>
</reference>
<comment type="caution">
    <text evidence="1">The sequence shown here is derived from an EMBL/GenBank/DDBJ whole genome shotgun (WGS) entry which is preliminary data.</text>
</comment>
<protein>
    <submittedName>
        <fullName evidence="1">Uncharacterized protein</fullName>
    </submittedName>
</protein>
<gene>
    <name evidence="1" type="ORF">SAMN05421772_110146</name>
</gene>
<proteinExistence type="predicted"/>
<dbReference type="Proteomes" id="UP000186216">
    <property type="component" value="Unassembled WGS sequence"/>
</dbReference>
<dbReference type="EMBL" id="FTOU01000010">
    <property type="protein sequence ID" value="SIS97157.1"/>
    <property type="molecule type" value="Genomic_DNA"/>
</dbReference>
<sequence>MGARIVCFDVRASSGPVHGLDTAGFSHMTVERQLDCMQAMGLLRENHRTKRFRLWTAMA</sequence>
<dbReference type="AlphaFoldDB" id="A0AA45W5W0"/>
<evidence type="ECO:0000313" key="1">
    <source>
        <dbReference type="EMBL" id="SIS97157.1"/>
    </source>
</evidence>
<evidence type="ECO:0000313" key="2">
    <source>
        <dbReference type="Proteomes" id="UP000186216"/>
    </source>
</evidence>
<accession>A0AA45W5W0</accession>